<keyword evidence="2" id="KW-1185">Reference proteome</keyword>
<organism evidence="1 2">
    <name type="scientific">Dermacentor silvarum</name>
    <name type="common">Tick</name>
    <dbReference type="NCBI Taxonomy" id="543639"/>
    <lineage>
        <taxon>Eukaryota</taxon>
        <taxon>Metazoa</taxon>
        <taxon>Ecdysozoa</taxon>
        <taxon>Arthropoda</taxon>
        <taxon>Chelicerata</taxon>
        <taxon>Arachnida</taxon>
        <taxon>Acari</taxon>
        <taxon>Parasitiformes</taxon>
        <taxon>Ixodida</taxon>
        <taxon>Ixodoidea</taxon>
        <taxon>Ixodidae</taxon>
        <taxon>Rhipicephalinae</taxon>
        <taxon>Dermacentor</taxon>
    </lineage>
</organism>
<dbReference type="Proteomes" id="UP000821865">
    <property type="component" value="Chromosome 2"/>
</dbReference>
<evidence type="ECO:0000313" key="2">
    <source>
        <dbReference type="Proteomes" id="UP000821865"/>
    </source>
</evidence>
<accession>A0ACB8DAR4</accession>
<proteinExistence type="predicted"/>
<reference evidence="1" key="1">
    <citation type="submission" date="2020-05" db="EMBL/GenBank/DDBJ databases">
        <title>Large-scale comparative analyses of tick genomes elucidate their genetic diversity and vector capacities.</title>
        <authorList>
            <person name="Jia N."/>
            <person name="Wang J."/>
            <person name="Shi W."/>
            <person name="Du L."/>
            <person name="Sun Y."/>
            <person name="Zhan W."/>
            <person name="Jiang J."/>
            <person name="Wang Q."/>
            <person name="Zhang B."/>
            <person name="Ji P."/>
            <person name="Sakyi L.B."/>
            <person name="Cui X."/>
            <person name="Yuan T."/>
            <person name="Jiang B."/>
            <person name="Yang W."/>
            <person name="Lam T.T.-Y."/>
            <person name="Chang Q."/>
            <person name="Ding S."/>
            <person name="Wang X."/>
            <person name="Zhu J."/>
            <person name="Ruan X."/>
            <person name="Zhao L."/>
            <person name="Wei J."/>
            <person name="Que T."/>
            <person name="Du C."/>
            <person name="Cheng J."/>
            <person name="Dai P."/>
            <person name="Han X."/>
            <person name="Huang E."/>
            <person name="Gao Y."/>
            <person name="Liu J."/>
            <person name="Shao H."/>
            <person name="Ye R."/>
            <person name="Li L."/>
            <person name="Wei W."/>
            <person name="Wang X."/>
            <person name="Wang C."/>
            <person name="Yang T."/>
            <person name="Huo Q."/>
            <person name="Li W."/>
            <person name="Guo W."/>
            <person name="Chen H."/>
            <person name="Zhou L."/>
            <person name="Ni X."/>
            <person name="Tian J."/>
            <person name="Zhou Y."/>
            <person name="Sheng Y."/>
            <person name="Liu T."/>
            <person name="Pan Y."/>
            <person name="Xia L."/>
            <person name="Li J."/>
            <person name="Zhao F."/>
            <person name="Cao W."/>
        </authorList>
    </citation>
    <scope>NUCLEOTIDE SEQUENCE</scope>
    <source>
        <strain evidence="1">Dsil-2018</strain>
    </source>
</reference>
<comment type="caution">
    <text evidence="1">The sequence shown here is derived from an EMBL/GenBank/DDBJ whole genome shotgun (WGS) entry which is preliminary data.</text>
</comment>
<evidence type="ECO:0000313" key="1">
    <source>
        <dbReference type="EMBL" id="KAH7965194.1"/>
    </source>
</evidence>
<gene>
    <name evidence="1" type="ORF">HPB49_004624</name>
</gene>
<sequence length="300" mass="34301">MLLKEGIDSAEPWSWRSITTTENKLIAVIHALRLGALVRSRFSHANVRGIRCRSQPTERNKKVGMLPRSRLTWVIIVASFAYATASNYPELKPFLWEHQNCWKTLIQDRPFVLYQRSFEHDPSFSWDGDCIQGFMFEFYPEERYAVGIVQWRASENKRVNRTVYLFAETTEGYKWPNAYVSSSISVAPFGGGRFFRRRRCSDRAFWGFIDKMPATSEDQPPADADEDEALSSVSEGTAVAAALPADLGSRVQNRCELWVLLEKVNEISSLCLFIYDLLCGPEKYIIYNPETCGNVPLALQ</sequence>
<dbReference type="EMBL" id="CM023471">
    <property type="protein sequence ID" value="KAH7965194.1"/>
    <property type="molecule type" value="Genomic_DNA"/>
</dbReference>
<name>A0ACB8DAR4_DERSI</name>
<protein>
    <submittedName>
        <fullName evidence="1">Uncharacterized protein</fullName>
    </submittedName>
</protein>